<reference evidence="1 2" key="1">
    <citation type="submission" date="2007-08" db="EMBL/GenBank/DDBJ databases">
        <authorList>
            <person name="Fulton L."/>
            <person name="Clifton S."/>
            <person name="Fulton B."/>
            <person name="Xu J."/>
            <person name="Minx P."/>
            <person name="Pepin K.H."/>
            <person name="Johnson M."/>
            <person name="Thiruvilangam P."/>
            <person name="Bhonagiri V."/>
            <person name="Nash W.E."/>
            <person name="Mardis E.R."/>
            <person name="Wilson R.K."/>
        </authorList>
    </citation>
    <scope>NUCLEOTIDE SEQUENCE [LARGE SCALE GENOMIC DNA]</scope>
    <source>
        <strain evidence="2">ATCC BAA-613 / DSM 15670 / CCUG 46953 / JCM 12243 / WAL 16351</strain>
    </source>
</reference>
<proteinExistence type="predicted"/>
<name>A8RYA5_ENTBW</name>
<comment type="caution">
    <text evidence="1">The sequence shown here is derived from an EMBL/GenBank/DDBJ whole genome shotgun (WGS) entry which is preliminary data.</text>
</comment>
<protein>
    <submittedName>
        <fullName evidence="1">Uncharacterized protein</fullName>
    </submittedName>
</protein>
<organism evidence="1 2">
    <name type="scientific">Enterocloster bolteae (strain ATCC BAA-613 / DSM 15670 / CCUG 46953 / JCM 12243 / WAL 16351)</name>
    <name type="common">Clostridium bolteae</name>
    <dbReference type="NCBI Taxonomy" id="411902"/>
    <lineage>
        <taxon>Bacteria</taxon>
        <taxon>Bacillati</taxon>
        <taxon>Bacillota</taxon>
        <taxon>Clostridia</taxon>
        <taxon>Lachnospirales</taxon>
        <taxon>Lachnospiraceae</taxon>
        <taxon>Enterocloster</taxon>
    </lineage>
</organism>
<reference evidence="1 2" key="2">
    <citation type="submission" date="2007-09" db="EMBL/GenBank/DDBJ databases">
        <title>Draft genome sequence of Clostridium bolteae (ATCC BAA-613).</title>
        <authorList>
            <person name="Sudarsanam P."/>
            <person name="Ley R."/>
            <person name="Guruge J."/>
            <person name="Turnbaugh P.J."/>
            <person name="Mahowald M."/>
            <person name="Liep D."/>
            <person name="Gordon J."/>
        </authorList>
    </citation>
    <scope>NUCLEOTIDE SEQUENCE [LARGE SCALE GENOMIC DNA]</scope>
    <source>
        <strain evidence="2">ATCC BAA-613 / DSM 15670 / CCUG 46953 / JCM 12243 / WAL 16351</strain>
    </source>
</reference>
<dbReference type="PaxDb" id="411902-CLOBOL_05071"/>
<dbReference type="AlphaFoldDB" id="A8RYA5"/>
<dbReference type="HOGENOM" id="CLU_3198016_0_0_9"/>
<sequence>MLSLNDFYTIRLILIPLLSDIRFGMWHIRNTINFKVQRRGIKWGE</sequence>
<dbReference type="Proteomes" id="UP000005396">
    <property type="component" value="Unassembled WGS sequence"/>
</dbReference>
<accession>A8RYA5</accession>
<evidence type="ECO:0000313" key="1">
    <source>
        <dbReference type="EMBL" id="EDP14529.1"/>
    </source>
</evidence>
<gene>
    <name evidence="1" type="ORF">CLOBOL_05071</name>
</gene>
<evidence type="ECO:0000313" key="2">
    <source>
        <dbReference type="Proteomes" id="UP000005396"/>
    </source>
</evidence>
<dbReference type="EMBL" id="ABCC02000039">
    <property type="protein sequence ID" value="EDP14529.1"/>
    <property type="molecule type" value="Genomic_DNA"/>
</dbReference>